<dbReference type="CDD" id="cd02440">
    <property type="entry name" value="AdoMet_MTases"/>
    <property type="match status" value="1"/>
</dbReference>
<organism evidence="2 3">
    <name type="scientific">Elsinoe australis</name>
    <dbReference type="NCBI Taxonomy" id="40998"/>
    <lineage>
        <taxon>Eukaryota</taxon>
        <taxon>Fungi</taxon>
        <taxon>Dikarya</taxon>
        <taxon>Ascomycota</taxon>
        <taxon>Pezizomycotina</taxon>
        <taxon>Dothideomycetes</taxon>
        <taxon>Dothideomycetidae</taxon>
        <taxon>Myriangiales</taxon>
        <taxon>Elsinoaceae</taxon>
        <taxon>Elsinoe</taxon>
    </lineage>
</organism>
<dbReference type="GO" id="GO:0032259">
    <property type="term" value="P:methylation"/>
    <property type="evidence" value="ECO:0007669"/>
    <property type="project" value="UniProtKB-KW"/>
</dbReference>
<dbReference type="Gene3D" id="3.40.50.150">
    <property type="entry name" value="Vaccinia Virus protein VP39"/>
    <property type="match status" value="1"/>
</dbReference>
<dbReference type="PANTHER" id="PTHR42912:SF93">
    <property type="entry name" value="N6-ADENOSINE-METHYLTRANSFERASE TMT1A"/>
    <property type="match status" value="1"/>
</dbReference>
<dbReference type="Pfam" id="PF13649">
    <property type="entry name" value="Methyltransf_25"/>
    <property type="match status" value="1"/>
</dbReference>
<dbReference type="SUPFAM" id="SSF53335">
    <property type="entry name" value="S-adenosyl-L-methionine-dependent methyltransferases"/>
    <property type="match status" value="1"/>
</dbReference>
<gene>
    <name evidence="2" type="ORF">C1H76_3647</name>
</gene>
<dbReference type="InterPro" id="IPR050508">
    <property type="entry name" value="Methyltransf_Superfamily"/>
</dbReference>
<keyword evidence="2" id="KW-0808">Transferase</keyword>
<dbReference type="GO" id="GO:0008168">
    <property type="term" value="F:methyltransferase activity"/>
    <property type="evidence" value="ECO:0007669"/>
    <property type="project" value="UniProtKB-KW"/>
</dbReference>
<proteinExistence type="predicted"/>
<dbReference type="InterPro" id="IPR029063">
    <property type="entry name" value="SAM-dependent_MTases_sf"/>
</dbReference>
<sequence>MASQNDDKSTTYMNGYHPSVMKSHSWRTAENSCPHLLPTLQEIVKEKPNLHLLDIGAGIGTITLSLARHLPEGHITATDLTPSILSSAQSLATTQSITNVTFETCSVLSLPYPDASFDIVHCSQLLGHIPVSQRVQAAREMLRVCRPGGSVACREMLVTTFALSSSGSSAGEMGEAGGDWFARWKGLIERQIREQGQGELETGKKLRGYFVQAGVGEDDVVGSASADCWSTRGDRETIGESWAVRTLESNFAGFAEGVGISREELERIARGWREWVKDESGWFAVMQGEVLVTKR</sequence>
<dbReference type="AlphaFoldDB" id="A0A4U7B057"/>
<dbReference type="PANTHER" id="PTHR42912">
    <property type="entry name" value="METHYLTRANSFERASE"/>
    <property type="match status" value="1"/>
</dbReference>
<feature type="domain" description="Methyltransferase" evidence="1">
    <location>
        <begin position="53"/>
        <end position="149"/>
    </location>
</feature>
<dbReference type="InterPro" id="IPR041698">
    <property type="entry name" value="Methyltransf_25"/>
</dbReference>
<evidence type="ECO:0000259" key="1">
    <source>
        <dbReference type="Pfam" id="PF13649"/>
    </source>
</evidence>
<comment type="caution">
    <text evidence="2">The sequence shown here is derived from an EMBL/GenBank/DDBJ whole genome shotgun (WGS) entry which is preliminary data.</text>
</comment>
<reference evidence="2 3" key="1">
    <citation type="submission" date="2018-02" db="EMBL/GenBank/DDBJ databases">
        <title>Draft genome sequences of Elsinoe sp., causing black scab on jojoba.</title>
        <authorList>
            <person name="Stodart B."/>
            <person name="Jeffress S."/>
            <person name="Ash G."/>
            <person name="Arun Chinnappa K."/>
        </authorList>
    </citation>
    <scope>NUCLEOTIDE SEQUENCE [LARGE SCALE GENOMIC DNA]</scope>
    <source>
        <strain evidence="2 3">Hillstone_2</strain>
    </source>
</reference>
<dbReference type="EMBL" id="PTQR01000047">
    <property type="protein sequence ID" value="TKX24079.1"/>
    <property type="molecule type" value="Genomic_DNA"/>
</dbReference>
<evidence type="ECO:0000313" key="3">
    <source>
        <dbReference type="Proteomes" id="UP000308133"/>
    </source>
</evidence>
<protein>
    <submittedName>
        <fullName evidence="2">Methyltransferase domain-containing protein 15</fullName>
    </submittedName>
</protein>
<accession>A0A4U7B057</accession>
<evidence type="ECO:0000313" key="2">
    <source>
        <dbReference type="EMBL" id="TKX24079.1"/>
    </source>
</evidence>
<dbReference type="Proteomes" id="UP000308133">
    <property type="component" value="Unassembled WGS sequence"/>
</dbReference>
<name>A0A4U7B057_9PEZI</name>
<keyword evidence="2" id="KW-0489">Methyltransferase</keyword>